<evidence type="ECO:0000259" key="1">
    <source>
        <dbReference type="Pfam" id="PF13392"/>
    </source>
</evidence>
<sequence length="154" mass="16766">MARIPDEEWVCKEQGMLTTPCVIWARSVDREGYGRASVGGKSYRAHRVAYAKANGLDPATMGGVVMHLCDVPSCVNPDHLKLGTHRANMDDMLAKGRQPKGEKKRLSKLTAAQVSEARVRYKRGCPTYGATPMAAAFGVSVSTLCKALRGETWV</sequence>
<keyword evidence="2" id="KW-0255">Endonuclease</keyword>
<keyword evidence="2" id="KW-0378">Hydrolase</keyword>
<dbReference type="InterPro" id="IPR044925">
    <property type="entry name" value="His-Me_finger_sf"/>
</dbReference>
<keyword evidence="2" id="KW-0540">Nuclease</keyword>
<dbReference type="GO" id="GO:0004519">
    <property type="term" value="F:endonuclease activity"/>
    <property type="evidence" value="ECO:0007669"/>
    <property type="project" value="UniProtKB-KW"/>
</dbReference>
<organism evidence="2">
    <name type="scientific">Pseudomonas phage Draal02</name>
    <dbReference type="NCBI Taxonomy" id="3138531"/>
    <lineage>
        <taxon>Viruses</taxon>
    </lineage>
</organism>
<dbReference type="InterPro" id="IPR003615">
    <property type="entry name" value="HNH_nuc"/>
</dbReference>
<reference evidence="2" key="1">
    <citation type="journal article" date="2024" name="J. Gen. Virol.">
        <title>Novel phages of Pseudomonas syringae unveil numerous potential auxiliary metabolic genes.</title>
        <authorList>
            <person name="Feltin C."/>
            <person name="Garneau J.R."/>
            <person name="Morris C.E."/>
            <person name="Berard A."/>
            <person name="Torres-Barcelo C."/>
        </authorList>
    </citation>
    <scope>NUCLEOTIDE SEQUENCE</scope>
</reference>
<feature type="domain" description="HNH nuclease" evidence="1">
    <location>
        <begin position="43"/>
        <end position="89"/>
    </location>
</feature>
<dbReference type="InterPro" id="IPR044930">
    <property type="entry name" value="Homing_endonuclease_His-Me"/>
</dbReference>
<protein>
    <submittedName>
        <fullName evidence="2">HNH homing endonuclease</fullName>
    </submittedName>
</protein>
<dbReference type="Pfam" id="PF13392">
    <property type="entry name" value="HNH_3"/>
    <property type="match status" value="1"/>
</dbReference>
<dbReference type="EMBL" id="PP179321">
    <property type="protein sequence ID" value="XAI70336.1"/>
    <property type="molecule type" value="Genomic_DNA"/>
</dbReference>
<gene>
    <name evidence="2" type="ORF">Draal02_00052</name>
</gene>
<evidence type="ECO:0000313" key="2">
    <source>
        <dbReference type="EMBL" id="XAI70336.1"/>
    </source>
</evidence>
<dbReference type="SUPFAM" id="SSF54060">
    <property type="entry name" value="His-Me finger endonucleases"/>
    <property type="match status" value="1"/>
</dbReference>
<dbReference type="Gene3D" id="3.90.75.10">
    <property type="entry name" value="Homing Intron 3 (I-ppo) Encoded Endonuclease, Chain A"/>
    <property type="match status" value="1"/>
</dbReference>
<proteinExistence type="predicted"/>
<accession>A0AAU6W1K9</accession>
<name>A0AAU6W1K9_9VIRU</name>